<dbReference type="GeneID" id="39590985"/>
<comment type="caution">
    <text evidence="2">The sequence shown here is derived from an EMBL/GenBank/DDBJ whole genome shotgun (WGS) entry which is preliminary data.</text>
</comment>
<accession>A0A427Y1G6</accession>
<dbReference type="EMBL" id="RSCE01000003">
    <property type="protein sequence ID" value="RSH84902.1"/>
    <property type="molecule type" value="Genomic_DNA"/>
</dbReference>
<organism evidence="2 3">
    <name type="scientific">Apiotrichum porosum</name>
    <dbReference type="NCBI Taxonomy" id="105984"/>
    <lineage>
        <taxon>Eukaryota</taxon>
        <taxon>Fungi</taxon>
        <taxon>Dikarya</taxon>
        <taxon>Basidiomycota</taxon>
        <taxon>Agaricomycotina</taxon>
        <taxon>Tremellomycetes</taxon>
        <taxon>Trichosporonales</taxon>
        <taxon>Trichosporonaceae</taxon>
        <taxon>Apiotrichum</taxon>
    </lineage>
</organism>
<evidence type="ECO:0000313" key="3">
    <source>
        <dbReference type="Proteomes" id="UP000279236"/>
    </source>
</evidence>
<protein>
    <recommendedName>
        <fullName evidence="4">F-box domain-containing protein</fullName>
    </recommendedName>
</protein>
<dbReference type="RefSeq" id="XP_028478350.1">
    <property type="nucleotide sequence ID" value="XM_028621898.1"/>
</dbReference>
<keyword evidence="3" id="KW-1185">Reference proteome</keyword>
<feature type="region of interest" description="Disordered" evidence="1">
    <location>
        <begin position="1"/>
        <end position="22"/>
    </location>
</feature>
<sequence length="379" mass="42529">MSSAPDDPSTPTASAPSGADSASPAVTIDHTAFPYIIDQILGYTSYDEWIVLRQTSREFHDRIDPLLWRHVHIGSYGHLYAGPEGGRGTSKKCLPRLKFEDTSLDRISAVLKHVAILDGDCGCGSQLPIDVATVFAKLRLVRHRFGYLEGISVPKLVTWEYFPCVFTCDDKWGEMVSEGLAELKNVRHHVLHFGYDKRSAVIPPFGMVKNWAELEKATFIFTEDRRKRFGFGKDDGILSAEDIEYAEWLAENPPDEETQSGRRSPLDEIGSLLQLLGVEDDKDEPISPTVEITLVGLDEFIDVGALATKAEKKKNVHPHVILSKTMAYVMKNYFVSPARTKQIMSQIKLMTHQEYADEIGLDEYWLETREDAQAPVVEA</sequence>
<reference evidence="2 3" key="1">
    <citation type="submission" date="2018-11" db="EMBL/GenBank/DDBJ databases">
        <title>Genome sequence of Apiotrichum porosum DSM 27194.</title>
        <authorList>
            <person name="Aliyu H."/>
            <person name="Gorte O."/>
            <person name="Ochsenreither K."/>
        </authorList>
    </citation>
    <scope>NUCLEOTIDE SEQUENCE [LARGE SCALE GENOMIC DNA]</scope>
    <source>
        <strain evidence="2 3">DSM 27194</strain>
    </source>
</reference>
<name>A0A427Y1G6_9TREE</name>
<dbReference type="Proteomes" id="UP000279236">
    <property type="component" value="Unassembled WGS sequence"/>
</dbReference>
<proteinExistence type="predicted"/>
<gene>
    <name evidence="2" type="ORF">EHS24_006442</name>
</gene>
<evidence type="ECO:0000256" key="1">
    <source>
        <dbReference type="SAM" id="MobiDB-lite"/>
    </source>
</evidence>
<evidence type="ECO:0008006" key="4">
    <source>
        <dbReference type="Google" id="ProtNLM"/>
    </source>
</evidence>
<dbReference type="AlphaFoldDB" id="A0A427Y1G6"/>
<evidence type="ECO:0000313" key="2">
    <source>
        <dbReference type="EMBL" id="RSH84902.1"/>
    </source>
</evidence>